<dbReference type="SUPFAM" id="SSF140453">
    <property type="entry name" value="EsxAB dimer-like"/>
    <property type="match status" value="1"/>
</dbReference>
<feature type="region of interest" description="Disordered" evidence="1">
    <location>
        <begin position="104"/>
        <end position="175"/>
    </location>
</feature>
<dbReference type="Proteomes" id="UP001597053">
    <property type="component" value="Unassembled WGS sequence"/>
</dbReference>
<proteinExistence type="predicted"/>
<keyword evidence="3" id="KW-1185">Reference proteome</keyword>
<dbReference type="EMBL" id="JBHTHM010000113">
    <property type="protein sequence ID" value="MFD0783259.1"/>
    <property type="molecule type" value="Genomic_DNA"/>
</dbReference>
<sequence>MAEQISLSQFKVYLGEFSDAIEVVSTQTKIVHEALGDIERDFNAVSQLWQSPAANTFDPLRTEFRKSADDLDDVLTGILHRMRITYQNYVDVERKAVQNLTAHPEENGGQQKQGHGGGPHTQHHPEKSVGHPAAALEKARAELRHGSSPLPRDPGQQTPALPAEPDLAPPRAGRA</sequence>
<reference evidence="3" key="1">
    <citation type="journal article" date="2019" name="Int. J. Syst. Evol. Microbiol.">
        <title>The Global Catalogue of Microorganisms (GCM) 10K type strain sequencing project: providing services to taxonomists for standard genome sequencing and annotation.</title>
        <authorList>
            <consortium name="The Broad Institute Genomics Platform"/>
            <consortium name="The Broad Institute Genome Sequencing Center for Infectious Disease"/>
            <person name="Wu L."/>
            <person name="Ma J."/>
        </authorList>
    </citation>
    <scope>NUCLEOTIDE SEQUENCE [LARGE SCALE GENOMIC DNA]</scope>
    <source>
        <strain evidence="3">JCM 32148</strain>
    </source>
</reference>
<dbReference type="Gene3D" id="1.10.287.1060">
    <property type="entry name" value="ESAT-6-like"/>
    <property type="match status" value="1"/>
</dbReference>
<evidence type="ECO:0000256" key="1">
    <source>
        <dbReference type="SAM" id="MobiDB-lite"/>
    </source>
</evidence>
<evidence type="ECO:0000313" key="2">
    <source>
        <dbReference type="EMBL" id="MFD0783259.1"/>
    </source>
</evidence>
<organism evidence="2 3">
    <name type="scientific">Micromonospora azadirachtae</name>
    <dbReference type="NCBI Taxonomy" id="1970735"/>
    <lineage>
        <taxon>Bacteria</taxon>
        <taxon>Bacillati</taxon>
        <taxon>Actinomycetota</taxon>
        <taxon>Actinomycetes</taxon>
        <taxon>Micromonosporales</taxon>
        <taxon>Micromonosporaceae</taxon>
        <taxon>Micromonospora</taxon>
    </lineage>
</organism>
<dbReference type="InterPro" id="IPR036689">
    <property type="entry name" value="ESAT-6-like_sf"/>
</dbReference>
<name>A0ABW2ZYD4_9ACTN</name>
<protein>
    <submittedName>
        <fullName evidence="2">WXG100 family type VII secretion target</fullName>
    </submittedName>
</protein>
<accession>A0ABW2ZYD4</accession>
<feature type="compositionally biased region" description="Low complexity" evidence="1">
    <location>
        <begin position="159"/>
        <end position="175"/>
    </location>
</feature>
<evidence type="ECO:0000313" key="3">
    <source>
        <dbReference type="Proteomes" id="UP001597053"/>
    </source>
</evidence>
<gene>
    <name evidence="2" type="ORF">ACFQZ8_04905</name>
</gene>
<comment type="caution">
    <text evidence="2">The sequence shown here is derived from an EMBL/GenBank/DDBJ whole genome shotgun (WGS) entry which is preliminary data.</text>
</comment>